<organism evidence="3 4">
    <name type="scientific">Sphingomonas limnosediminicola</name>
    <dbReference type="NCBI Taxonomy" id="940133"/>
    <lineage>
        <taxon>Bacteria</taxon>
        <taxon>Pseudomonadati</taxon>
        <taxon>Pseudomonadota</taxon>
        <taxon>Alphaproteobacteria</taxon>
        <taxon>Sphingomonadales</taxon>
        <taxon>Sphingomonadaceae</taxon>
        <taxon>Sphingomonas</taxon>
    </lineage>
</organism>
<sequence>MTGRWAKGQTGNPAGRPKKRRPHVSAFDIIFDKSLTFTQNGVERELTVAEVLELKTYQAALKGSKMAVRAILKMIEKRELALAERAPPPAHKPYSFRWEEDPRNADEAMLLLGIAVPDPKWIEEPRDTARIKLATWATQTALSRPGRRHLEKAQIDEVNRCTLDPDRLKWPRNRRHD</sequence>
<feature type="region of interest" description="Disordered" evidence="1">
    <location>
        <begin position="1"/>
        <end position="21"/>
    </location>
</feature>
<reference evidence="4" key="1">
    <citation type="journal article" date="2019" name="Int. J. Syst. Evol. Microbiol.">
        <title>The Global Catalogue of Microorganisms (GCM) 10K type strain sequencing project: providing services to taxonomists for standard genome sequencing and annotation.</title>
        <authorList>
            <consortium name="The Broad Institute Genomics Platform"/>
            <consortium name="The Broad Institute Genome Sequencing Center for Infectious Disease"/>
            <person name="Wu L."/>
            <person name="Ma J."/>
        </authorList>
    </citation>
    <scope>NUCLEOTIDE SEQUENCE [LARGE SCALE GENOMIC DNA]</scope>
    <source>
        <strain evidence="4">JCM 17543</strain>
    </source>
</reference>
<evidence type="ECO:0000313" key="3">
    <source>
        <dbReference type="EMBL" id="GAA3903529.1"/>
    </source>
</evidence>
<name>A0ABP7LLS5_9SPHN</name>
<accession>A0ABP7LLS5</accession>
<evidence type="ECO:0000256" key="1">
    <source>
        <dbReference type="SAM" id="MobiDB-lite"/>
    </source>
</evidence>
<comment type="caution">
    <text evidence="3">The sequence shown here is derived from an EMBL/GenBank/DDBJ whole genome shotgun (WGS) entry which is preliminary data.</text>
</comment>
<dbReference type="EMBL" id="BAABBM010000001">
    <property type="protein sequence ID" value="GAA3903529.1"/>
    <property type="molecule type" value="Genomic_DNA"/>
</dbReference>
<evidence type="ECO:0000313" key="4">
    <source>
        <dbReference type="Proteomes" id="UP001500827"/>
    </source>
</evidence>
<proteinExistence type="predicted"/>
<feature type="domain" description="DUF5681" evidence="2">
    <location>
        <begin position="3"/>
        <end position="79"/>
    </location>
</feature>
<evidence type="ECO:0000259" key="2">
    <source>
        <dbReference type="Pfam" id="PF18932"/>
    </source>
</evidence>
<dbReference type="Pfam" id="PF18932">
    <property type="entry name" value="DUF5681"/>
    <property type="match status" value="1"/>
</dbReference>
<keyword evidence="4" id="KW-1185">Reference proteome</keyword>
<dbReference type="InterPro" id="IPR043736">
    <property type="entry name" value="DUF5681"/>
</dbReference>
<protein>
    <recommendedName>
        <fullName evidence="2">DUF5681 domain-containing protein</fullName>
    </recommendedName>
</protein>
<dbReference type="Proteomes" id="UP001500827">
    <property type="component" value="Unassembled WGS sequence"/>
</dbReference>
<dbReference type="RefSeq" id="WP_344699811.1">
    <property type="nucleotide sequence ID" value="NZ_BAABBM010000001.1"/>
</dbReference>
<gene>
    <name evidence="3" type="ORF">GCM10022276_22730</name>
</gene>